<dbReference type="InParanoid" id="A0A1Y1UCB8"/>
<reference evidence="8 9" key="1">
    <citation type="submission" date="2017-03" db="EMBL/GenBank/DDBJ databases">
        <title>Widespread Adenine N6-methylation of Active Genes in Fungi.</title>
        <authorList>
            <consortium name="DOE Joint Genome Institute"/>
            <person name="Mondo S.J."/>
            <person name="Dannebaum R.O."/>
            <person name="Kuo R.C."/>
            <person name="Louie K.B."/>
            <person name="Bewick A.J."/>
            <person name="Labutti K."/>
            <person name="Haridas S."/>
            <person name="Kuo A."/>
            <person name="Salamov A."/>
            <person name="Ahrendt S.R."/>
            <person name="Lau R."/>
            <person name="Bowen B.P."/>
            <person name="Lipzen A."/>
            <person name="Sullivan W."/>
            <person name="Andreopoulos W.B."/>
            <person name="Clum A."/>
            <person name="Lindquist E."/>
            <person name="Daum C."/>
            <person name="Northen T.R."/>
            <person name="Ramamoorthy G."/>
            <person name="Schmitz R.J."/>
            <person name="Gryganskyi A."/>
            <person name="Culley D."/>
            <person name="Magnuson J."/>
            <person name="James T.Y."/>
            <person name="O'Malley M.A."/>
            <person name="Stajich J.E."/>
            <person name="Spatafora J.W."/>
            <person name="Visel A."/>
            <person name="Grigoriev I.V."/>
        </authorList>
    </citation>
    <scope>NUCLEOTIDE SEQUENCE [LARGE SCALE GENOMIC DNA]</scope>
    <source>
        <strain evidence="8 9">NRRL Y-17943</strain>
    </source>
</reference>
<proteinExistence type="predicted"/>
<dbReference type="PANTHER" id="PTHR47338:SF29">
    <property type="entry name" value="ZN(2)-C6 FUNGAL-TYPE DOMAIN-CONTAINING PROTEIN"/>
    <property type="match status" value="1"/>
</dbReference>
<sequence length="854" mass="92864">MSSQSMNRRRHSHESENGFKPSKKPNHGRGASSSTMGSKASPERKGKASNQPLRRGDACLMCRAKKLKCSATKPVCDQCAKRKDRCVYDAIRPASRVEKLEKKLAEMEEAELKAAIASRRHSAADALPSGQASGSLNWSNGATSSENAPSNLGAYSDYARLFPSFSGPANSVTSSSTDAGTSPYGGMPRSIPSGERTAANMMDSLGNWNWPSGSRSGGNSTQPPNGDQPYGSNAPTLEGMPWSLLSSSNDVSTVWSMDMSQPVPAQPTPINPTATGTATPVDPAQSLGLGFDLDPSMGFQLTQTLKGVDNHARQSLPLPTQGTQITNTLPIALDPQASLEPHITPFDSAIPSQTGKEAINEVLDRAVEHRTTLTEDDISQSAREYLLDLFFCPPRVAFGSEVWSEEQFRAKMALPPKLRPHPCLVFSMYTLAASSSYIPAVRALADSLYLIALVKLDEAVAEEDRLLDAINAAKGLGKWQFSRARPLEGFYLTNKAIMLALACNLHRIKTGIFRSHEQIGSAANAAWPLLGPPKDQWELAERIHSFWSVYCSDRGAACMTKYPNFLDESTITTPLPRPPEEYINGTVTNHPEFRLRDIYLLSTMDDLSPPSYMYGTLICSLHLCWRARILCEKSPEGINNFTALALAAYAQKTSPTPPPPYCARRDHPAAYKEIMEATYAIERKMADELKIKQGSDVVWDAIDAPLSHSCLMAARMLLHSLDADAFDRDSAIQHARDYTQLVKSWAKALQVDDPDTPSPWRDDKVADSSSIAHVTTRTKNGIGGPYILTGWFWSADILLKGATILNSLGRHDEARAVSEDAATVVKALKSVGVLYKQAQEGESRAFGAEGGLGA</sequence>
<feature type="compositionally biased region" description="Polar residues" evidence="6">
    <location>
        <begin position="130"/>
        <end position="145"/>
    </location>
</feature>
<name>A0A1Y1UCB8_9TREE</name>
<dbReference type="Pfam" id="PF04082">
    <property type="entry name" value="Fungal_trans"/>
    <property type="match status" value="1"/>
</dbReference>
<dbReference type="CDD" id="cd12148">
    <property type="entry name" value="fungal_TF_MHR"/>
    <property type="match status" value="1"/>
</dbReference>
<gene>
    <name evidence="8" type="ORF">BD324DRAFT_631038</name>
</gene>
<evidence type="ECO:0000256" key="3">
    <source>
        <dbReference type="ARBA" id="ARBA00023015"/>
    </source>
</evidence>
<dbReference type="STRING" id="4999.A0A1Y1UCB8"/>
<evidence type="ECO:0000256" key="4">
    <source>
        <dbReference type="ARBA" id="ARBA00023163"/>
    </source>
</evidence>
<dbReference type="RefSeq" id="XP_021869823.1">
    <property type="nucleotide sequence ID" value="XM_022016397.1"/>
</dbReference>
<dbReference type="Gene3D" id="4.10.240.10">
    <property type="entry name" value="Zn(2)-C6 fungal-type DNA-binding domain"/>
    <property type="match status" value="1"/>
</dbReference>
<accession>A0A1Y1UCB8</accession>
<dbReference type="GO" id="GO:0006351">
    <property type="term" value="P:DNA-templated transcription"/>
    <property type="evidence" value="ECO:0007669"/>
    <property type="project" value="InterPro"/>
</dbReference>
<organism evidence="8 9">
    <name type="scientific">Kockovaella imperatae</name>
    <dbReference type="NCBI Taxonomy" id="4999"/>
    <lineage>
        <taxon>Eukaryota</taxon>
        <taxon>Fungi</taxon>
        <taxon>Dikarya</taxon>
        <taxon>Basidiomycota</taxon>
        <taxon>Agaricomycotina</taxon>
        <taxon>Tremellomycetes</taxon>
        <taxon>Tremellales</taxon>
        <taxon>Cuniculitremaceae</taxon>
        <taxon>Kockovaella</taxon>
    </lineage>
</organism>
<dbReference type="Pfam" id="PF00172">
    <property type="entry name" value="Zn_clus"/>
    <property type="match status" value="1"/>
</dbReference>
<dbReference type="PANTHER" id="PTHR47338">
    <property type="entry name" value="ZN(II)2CYS6 TRANSCRIPTION FACTOR (EUROFUNG)-RELATED"/>
    <property type="match status" value="1"/>
</dbReference>
<evidence type="ECO:0000256" key="6">
    <source>
        <dbReference type="SAM" id="MobiDB-lite"/>
    </source>
</evidence>
<comment type="subcellular location">
    <subcellularLocation>
        <location evidence="1">Nucleus</location>
    </subcellularLocation>
</comment>
<protein>
    <recommendedName>
        <fullName evidence="7">Zn(2)-C6 fungal-type domain-containing protein</fullName>
    </recommendedName>
</protein>
<dbReference type="AlphaFoldDB" id="A0A1Y1UCB8"/>
<feature type="region of interest" description="Disordered" evidence="6">
    <location>
        <begin position="1"/>
        <end position="55"/>
    </location>
</feature>
<dbReference type="PROSITE" id="PS50048">
    <property type="entry name" value="ZN2_CY6_FUNGAL_2"/>
    <property type="match status" value="1"/>
</dbReference>
<evidence type="ECO:0000259" key="7">
    <source>
        <dbReference type="PROSITE" id="PS50048"/>
    </source>
</evidence>
<dbReference type="GO" id="GO:0000981">
    <property type="term" value="F:DNA-binding transcription factor activity, RNA polymerase II-specific"/>
    <property type="evidence" value="ECO:0007669"/>
    <property type="project" value="InterPro"/>
</dbReference>
<evidence type="ECO:0000256" key="1">
    <source>
        <dbReference type="ARBA" id="ARBA00004123"/>
    </source>
</evidence>
<keyword evidence="9" id="KW-1185">Reference proteome</keyword>
<dbReference type="EMBL" id="NBSH01000010">
    <property type="protein sequence ID" value="ORX35659.1"/>
    <property type="molecule type" value="Genomic_DNA"/>
</dbReference>
<dbReference type="InterPro" id="IPR001138">
    <property type="entry name" value="Zn2Cys6_DnaBD"/>
</dbReference>
<dbReference type="InterPro" id="IPR036864">
    <property type="entry name" value="Zn2-C6_fun-type_DNA-bd_sf"/>
</dbReference>
<feature type="domain" description="Zn(2)-C6 fungal-type" evidence="7">
    <location>
        <begin position="58"/>
        <end position="88"/>
    </location>
</feature>
<evidence type="ECO:0000313" key="9">
    <source>
        <dbReference type="Proteomes" id="UP000193218"/>
    </source>
</evidence>
<dbReference type="GeneID" id="33558206"/>
<feature type="region of interest" description="Disordered" evidence="6">
    <location>
        <begin position="123"/>
        <end position="145"/>
    </location>
</feature>
<dbReference type="SUPFAM" id="SSF57701">
    <property type="entry name" value="Zn2/Cys6 DNA-binding domain"/>
    <property type="match status" value="1"/>
</dbReference>
<dbReference type="SMART" id="SM00906">
    <property type="entry name" value="Fungal_trans"/>
    <property type="match status" value="1"/>
</dbReference>
<feature type="region of interest" description="Disordered" evidence="6">
    <location>
        <begin position="168"/>
        <end position="242"/>
    </location>
</feature>
<dbReference type="GO" id="GO:0005634">
    <property type="term" value="C:nucleus"/>
    <property type="evidence" value="ECO:0007669"/>
    <property type="project" value="UniProtKB-SubCell"/>
</dbReference>
<keyword evidence="4" id="KW-0804">Transcription</keyword>
<dbReference type="SMART" id="SM00066">
    <property type="entry name" value="GAL4"/>
    <property type="match status" value="1"/>
</dbReference>
<keyword evidence="5" id="KW-0539">Nucleus</keyword>
<comment type="caution">
    <text evidence="8">The sequence shown here is derived from an EMBL/GenBank/DDBJ whole genome shotgun (WGS) entry which is preliminary data.</text>
</comment>
<keyword evidence="3" id="KW-0805">Transcription regulation</keyword>
<dbReference type="GO" id="GO:0008270">
    <property type="term" value="F:zinc ion binding"/>
    <property type="evidence" value="ECO:0007669"/>
    <property type="project" value="InterPro"/>
</dbReference>
<evidence type="ECO:0000313" key="8">
    <source>
        <dbReference type="EMBL" id="ORX35659.1"/>
    </source>
</evidence>
<dbReference type="Proteomes" id="UP000193218">
    <property type="component" value="Unassembled WGS sequence"/>
</dbReference>
<dbReference type="InterPro" id="IPR007219">
    <property type="entry name" value="XnlR_reg_dom"/>
</dbReference>
<dbReference type="GO" id="GO:0003677">
    <property type="term" value="F:DNA binding"/>
    <property type="evidence" value="ECO:0007669"/>
    <property type="project" value="InterPro"/>
</dbReference>
<dbReference type="OrthoDB" id="2309723at2759"/>
<dbReference type="CDD" id="cd00067">
    <property type="entry name" value="GAL4"/>
    <property type="match status" value="1"/>
</dbReference>
<keyword evidence="2" id="KW-0479">Metal-binding</keyword>
<dbReference type="PROSITE" id="PS00463">
    <property type="entry name" value="ZN2_CY6_FUNGAL_1"/>
    <property type="match status" value="1"/>
</dbReference>
<dbReference type="InterPro" id="IPR050815">
    <property type="entry name" value="TF_fung"/>
</dbReference>
<feature type="compositionally biased region" description="Polar residues" evidence="6">
    <location>
        <begin position="168"/>
        <end position="180"/>
    </location>
</feature>
<feature type="compositionally biased region" description="Polar residues" evidence="6">
    <location>
        <begin position="206"/>
        <end position="235"/>
    </location>
</feature>
<evidence type="ECO:0000256" key="2">
    <source>
        <dbReference type="ARBA" id="ARBA00022723"/>
    </source>
</evidence>
<evidence type="ECO:0000256" key="5">
    <source>
        <dbReference type="ARBA" id="ARBA00023242"/>
    </source>
</evidence>